<evidence type="ECO:0000313" key="2">
    <source>
        <dbReference type="Proteomes" id="UP000323380"/>
    </source>
</evidence>
<evidence type="ECO:0000313" key="1">
    <source>
        <dbReference type="EMBL" id="TYB46312.1"/>
    </source>
</evidence>
<organism evidence="1 2">
    <name type="scientific">Actinomadura chibensis</name>
    <dbReference type="NCBI Taxonomy" id="392828"/>
    <lineage>
        <taxon>Bacteria</taxon>
        <taxon>Bacillati</taxon>
        <taxon>Actinomycetota</taxon>
        <taxon>Actinomycetes</taxon>
        <taxon>Streptosporangiales</taxon>
        <taxon>Thermomonosporaceae</taxon>
        <taxon>Actinomadura</taxon>
    </lineage>
</organism>
<dbReference type="EMBL" id="VSFG01000002">
    <property type="protein sequence ID" value="TYB46312.1"/>
    <property type="molecule type" value="Genomic_DNA"/>
</dbReference>
<comment type="caution">
    <text evidence="1">The sequence shown here is derived from an EMBL/GenBank/DDBJ whole genome shotgun (WGS) entry which is preliminary data.</text>
</comment>
<evidence type="ECO:0008006" key="3">
    <source>
        <dbReference type="Google" id="ProtNLM"/>
    </source>
</evidence>
<dbReference type="STRING" id="1220554.GCA_001552135_03352"/>
<keyword evidence="2" id="KW-1185">Reference proteome</keyword>
<reference evidence="1 2" key="1">
    <citation type="submission" date="2019-08" db="EMBL/GenBank/DDBJ databases">
        <title>Actinomadura sp. nov. CYP1-5 isolated from mountain soil.</title>
        <authorList>
            <person name="Songsumanus A."/>
            <person name="Kuncharoen N."/>
            <person name="Kudo T."/>
            <person name="Yuki M."/>
            <person name="Igarashi Y."/>
            <person name="Tanasupawat S."/>
        </authorList>
    </citation>
    <scope>NUCLEOTIDE SEQUENCE [LARGE SCALE GENOMIC DNA]</scope>
    <source>
        <strain evidence="1 2">JCM 14158</strain>
    </source>
</reference>
<sequence>MAWAIHSRLLRKGGAVRRKLIVIGSAGALAGTLLAGGAWAGTGGGRSSDAGNVSAVSAAAASCPRGYVCLWTKKNYKGTQWKVKLNSPVQVHTAPASFRNKATSLIVGSGRTVTLWNDVDCVEDPGPTFRAGARIPDLQTPWAYDDLMSCLVG</sequence>
<name>A0A5D0NPT3_9ACTN</name>
<dbReference type="Pfam" id="PF03995">
    <property type="entry name" value="Inhibitor_I36"/>
    <property type="match status" value="1"/>
</dbReference>
<proteinExistence type="predicted"/>
<accession>A0A5D0NPT3</accession>
<dbReference type="Gene3D" id="2.60.20.10">
    <property type="entry name" value="Crystallins"/>
    <property type="match status" value="1"/>
</dbReference>
<dbReference type="AlphaFoldDB" id="A0A5D0NPT3"/>
<dbReference type="Proteomes" id="UP000323380">
    <property type="component" value="Unassembled WGS sequence"/>
</dbReference>
<gene>
    <name evidence="1" type="ORF">FXF69_13655</name>
</gene>
<protein>
    <recommendedName>
        <fullName evidence="3">Peptidase inhibitor family I36 protein</fullName>
    </recommendedName>
</protein>